<keyword evidence="1" id="KW-0805">Transcription regulation</keyword>
<dbReference type="GO" id="GO:0006355">
    <property type="term" value="P:regulation of DNA-templated transcription"/>
    <property type="evidence" value="ECO:0007669"/>
    <property type="project" value="InterPro"/>
</dbReference>
<name>A0A0D7F476_RHOPL</name>
<feature type="domain" description="HTH crp-type" evidence="4">
    <location>
        <begin position="85"/>
        <end position="159"/>
    </location>
</feature>
<dbReference type="PROSITE" id="PS51063">
    <property type="entry name" value="HTH_CRP_2"/>
    <property type="match status" value="1"/>
</dbReference>
<dbReference type="Gene3D" id="1.10.10.10">
    <property type="entry name" value="Winged helix-like DNA-binding domain superfamily/Winged helix DNA-binding domain"/>
    <property type="match status" value="1"/>
</dbReference>
<protein>
    <submittedName>
        <fullName evidence="5">Crp/Fnr family transcriptional regulator</fullName>
    </submittedName>
</protein>
<dbReference type="SMART" id="SM00419">
    <property type="entry name" value="HTH_CRP"/>
    <property type="match status" value="1"/>
</dbReference>
<dbReference type="Proteomes" id="UP000032515">
    <property type="component" value="Unassembled WGS sequence"/>
</dbReference>
<dbReference type="InterPro" id="IPR012318">
    <property type="entry name" value="HTH_CRP"/>
</dbReference>
<organism evidence="5 6">
    <name type="scientific">Rhodopseudomonas palustris</name>
    <dbReference type="NCBI Taxonomy" id="1076"/>
    <lineage>
        <taxon>Bacteria</taxon>
        <taxon>Pseudomonadati</taxon>
        <taxon>Pseudomonadota</taxon>
        <taxon>Alphaproteobacteria</taxon>
        <taxon>Hyphomicrobiales</taxon>
        <taxon>Nitrobacteraceae</taxon>
        <taxon>Rhodopseudomonas</taxon>
    </lineage>
</organism>
<dbReference type="Gene3D" id="2.60.120.10">
    <property type="entry name" value="Jelly Rolls"/>
    <property type="match status" value="1"/>
</dbReference>
<evidence type="ECO:0000256" key="2">
    <source>
        <dbReference type="ARBA" id="ARBA00023125"/>
    </source>
</evidence>
<accession>A0A0D7F476</accession>
<evidence type="ECO:0000313" key="6">
    <source>
        <dbReference type="Proteomes" id="UP000032515"/>
    </source>
</evidence>
<dbReference type="GO" id="GO:0003677">
    <property type="term" value="F:DNA binding"/>
    <property type="evidence" value="ECO:0007669"/>
    <property type="project" value="UniProtKB-KW"/>
</dbReference>
<comment type="caution">
    <text evidence="5">The sequence shown here is derived from an EMBL/GenBank/DDBJ whole genome shotgun (WGS) entry which is preliminary data.</text>
</comment>
<keyword evidence="2" id="KW-0238">DNA-binding</keyword>
<dbReference type="PRINTS" id="PR00034">
    <property type="entry name" value="HTHCRP"/>
</dbReference>
<evidence type="ECO:0000313" key="5">
    <source>
        <dbReference type="EMBL" id="KIZ47889.1"/>
    </source>
</evidence>
<dbReference type="PATRIC" id="fig|1076.23.peg.4466"/>
<dbReference type="EMBL" id="JXXE01000034">
    <property type="protein sequence ID" value="KIZ47889.1"/>
    <property type="molecule type" value="Genomic_DNA"/>
</dbReference>
<dbReference type="SUPFAM" id="SSF51206">
    <property type="entry name" value="cAMP-binding domain-like"/>
    <property type="match status" value="1"/>
</dbReference>
<dbReference type="InterPro" id="IPR036388">
    <property type="entry name" value="WH-like_DNA-bd_sf"/>
</dbReference>
<proteinExistence type="predicted"/>
<dbReference type="InterPro" id="IPR036390">
    <property type="entry name" value="WH_DNA-bd_sf"/>
</dbReference>
<dbReference type="InterPro" id="IPR018490">
    <property type="entry name" value="cNMP-bd_dom_sf"/>
</dbReference>
<evidence type="ECO:0000256" key="1">
    <source>
        <dbReference type="ARBA" id="ARBA00023015"/>
    </source>
</evidence>
<dbReference type="Pfam" id="PF13545">
    <property type="entry name" value="HTH_Crp_2"/>
    <property type="match status" value="1"/>
</dbReference>
<dbReference type="AlphaFoldDB" id="A0A0D7F476"/>
<gene>
    <name evidence="5" type="ORF">OO17_02105</name>
</gene>
<keyword evidence="3" id="KW-0804">Transcription</keyword>
<reference evidence="5 6" key="1">
    <citation type="submission" date="2014-11" db="EMBL/GenBank/DDBJ databases">
        <title>Genomics and ecophysiology of heterotrophic nitrogen fixing bacteria isolated from estuarine surface water.</title>
        <authorList>
            <person name="Bentzon-Tilia M."/>
            <person name="Severin I."/>
            <person name="Hansen L.H."/>
            <person name="Riemann L."/>
        </authorList>
    </citation>
    <scope>NUCLEOTIDE SEQUENCE [LARGE SCALE GENOMIC DNA]</scope>
    <source>
        <strain evidence="5 6">BAL398</strain>
    </source>
</reference>
<evidence type="ECO:0000256" key="3">
    <source>
        <dbReference type="ARBA" id="ARBA00023163"/>
    </source>
</evidence>
<dbReference type="InterPro" id="IPR014710">
    <property type="entry name" value="RmlC-like_jellyroll"/>
</dbReference>
<dbReference type="SUPFAM" id="SSF46785">
    <property type="entry name" value="Winged helix' DNA-binding domain"/>
    <property type="match status" value="1"/>
</dbReference>
<sequence>MNVVQGVVRAVRLMEDGNRQILAFYWPGDTVFPSRSACQQYTAEAVTNCRILCDAVSSPCHQLEPCGVQQALSATLSLIGSVSKKTTQQRIAWFLLQIRPHLPRDSRYDGAFQIVIPRADIADHLGTSLETVCRTLADFRERRLIDLPNRKTIRFTNLRGLAAVTGE</sequence>
<evidence type="ECO:0000259" key="4">
    <source>
        <dbReference type="PROSITE" id="PS51063"/>
    </source>
</evidence>